<dbReference type="EMBL" id="JALIDZ010000006">
    <property type="protein sequence ID" value="MCT8972977.1"/>
    <property type="molecule type" value="Genomic_DNA"/>
</dbReference>
<evidence type="ECO:0000313" key="3">
    <source>
        <dbReference type="Proteomes" id="UP001320898"/>
    </source>
</evidence>
<gene>
    <name evidence="2" type="ORF">MUB46_14015</name>
</gene>
<dbReference type="AlphaFoldDB" id="A0AAW5QYH2"/>
<keyword evidence="3" id="KW-1185">Reference proteome</keyword>
<dbReference type="Gene3D" id="2.120.10.80">
    <property type="entry name" value="Kelch-type beta propeller"/>
    <property type="match status" value="1"/>
</dbReference>
<dbReference type="InterPro" id="IPR015915">
    <property type="entry name" value="Kelch-typ_b-propeller"/>
</dbReference>
<comment type="caution">
    <text evidence="2">The sequence shown here is derived from an EMBL/GenBank/DDBJ whole genome shotgun (WGS) entry which is preliminary data.</text>
</comment>
<feature type="signal peptide" evidence="1">
    <location>
        <begin position="1"/>
        <end position="30"/>
    </location>
</feature>
<reference evidence="2 3" key="1">
    <citation type="submission" date="2022-04" db="EMBL/GenBank/DDBJ databases">
        <authorList>
            <person name="Ye Y.-Q."/>
            <person name="Du Z.-J."/>
        </authorList>
    </citation>
    <scope>NUCLEOTIDE SEQUENCE [LARGE SCALE GENOMIC DNA]</scope>
    <source>
        <strain evidence="2 3">A6E488</strain>
    </source>
</reference>
<protein>
    <recommendedName>
        <fullName evidence="4">Kelch motif-containing protein</fullName>
    </recommendedName>
</protein>
<dbReference type="SUPFAM" id="SSF50965">
    <property type="entry name" value="Galactose oxidase, central domain"/>
    <property type="match status" value="1"/>
</dbReference>
<proteinExistence type="predicted"/>
<keyword evidence="1" id="KW-0732">Signal</keyword>
<evidence type="ECO:0000256" key="1">
    <source>
        <dbReference type="SAM" id="SignalP"/>
    </source>
</evidence>
<dbReference type="Proteomes" id="UP001320898">
    <property type="component" value="Unassembled WGS sequence"/>
</dbReference>
<dbReference type="InterPro" id="IPR011043">
    <property type="entry name" value="Gal_Oxase/kelch_b-propeller"/>
</dbReference>
<sequence>MRFGMRTGSTALVGLLFALGLGVLGTAAVADNQTPTVTPVSTDKSALPYKIKLVRLKNTAKTLPNLQGFADGHVDGLWVIIGGRSNGLHNFTDSGLKNFPPRKQNDRIWVIDPTTGNRWSRSLSESSLNEDQIDALSSTAMESVQVGNRLYVIGGYGYKRSVSDFVTYDSLTAFDLRDIVLWVRSPGKLPAAKRDLANLIRQTSHSVLKVTGGQATKLGNRMILAFGQLFDGGYGDPDFNQVYTTQVRSFRLRDTGKTVSISQIRRDPTAPNPTDYRRRDYTLVPFLEMKGKRTVAKSAALAGVFTETTGIFTVPVEINRRGTPSMADPSAPSTFKQAMSGYDTAFLPIWDSARKKSHSVLFAGISYVYYNRRSKTFVEDAQFPFINDITALVRNRKGGYEQVLIGRFPKVRDADGKRLRFGAEAKVFIHPSIPVTGNGMVDLKALKTTFGVGKRVLVGHLYGGIASDAPNGGNTVASNLIFKIYLTTR</sequence>
<name>A0AAW5QYH2_9HYPH</name>
<evidence type="ECO:0000313" key="2">
    <source>
        <dbReference type="EMBL" id="MCT8972977.1"/>
    </source>
</evidence>
<dbReference type="RefSeq" id="WP_261616562.1">
    <property type="nucleotide sequence ID" value="NZ_JALIDZ010000006.1"/>
</dbReference>
<evidence type="ECO:0008006" key="4">
    <source>
        <dbReference type="Google" id="ProtNLM"/>
    </source>
</evidence>
<feature type="chain" id="PRO_5043958305" description="Kelch motif-containing protein" evidence="1">
    <location>
        <begin position="31"/>
        <end position="489"/>
    </location>
</feature>
<accession>A0AAW5QYH2</accession>
<organism evidence="2 3">
    <name type="scientific">Microbaculum marinisediminis</name>
    <dbReference type="NCBI Taxonomy" id="2931392"/>
    <lineage>
        <taxon>Bacteria</taxon>
        <taxon>Pseudomonadati</taxon>
        <taxon>Pseudomonadota</taxon>
        <taxon>Alphaproteobacteria</taxon>
        <taxon>Hyphomicrobiales</taxon>
        <taxon>Tepidamorphaceae</taxon>
        <taxon>Microbaculum</taxon>
    </lineage>
</organism>